<gene>
    <name evidence="1" type="ORF">CALMAC_LOCUS13378</name>
</gene>
<keyword evidence="2" id="KW-1185">Reference proteome</keyword>
<reference evidence="1 2" key="1">
    <citation type="submission" date="2019-01" db="EMBL/GenBank/DDBJ databases">
        <authorList>
            <person name="Sayadi A."/>
        </authorList>
    </citation>
    <scope>NUCLEOTIDE SEQUENCE [LARGE SCALE GENOMIC DNA]</scope>
</reference>
<dbReference type="EMBL" id="CAACVG010009594">
    <property type="protein sequence ID" value="VEN53647.1"/>
    <property type="molecule type" value="Genomic_DNA"/>
</dbReference>
<dbReference type="Proteomes" id="UP000410492">
    <property type="component" value="Unassembled WGS sequence"/>
</dbReference>
<name>A0A653D0F5_CALMS</name>
<protein>
    <submittedName>
        <fullName evidence="1">Uncharacterized protein</fullName>
    </submittedName>
</protein>
<evidence type="ECO:0000313" key="2">
    <source>
        <dbReference type="Proteomes" id="UP000410492"/>
    </source>
</evidence>
<proteinExistence type="predicted"/>
<organism evidence="1 2">
    <name type="scientific">Callosobruchus maculatus</name>
    <name type="common">Southern cowpea weevil</name>
    <name type="synonym">Pulse bruchid</name>
    <dbReference type="NCBI Taxonomy" id="64391"/>
    <lineage>
        <taxon>Eukaryota</taxon>
        <taxon>Metazoa</taxon>
        <taxon>Ecdysozoa</taxon>
        <taxon>Arthropoda</taxon>
        <taxon>Hexapoda</taxon>
        <taxon>Insecta</taxon>
        <taxon>Pterygota</taxon>
        <taxon>Neoptera</taxon>
        <taxon>Endopterygota</taxon>
        <taxon>Coleoptera</taxon>
        <taxon>Polyphaga</taxon>
        <taxon>Cucujiformia</taxon>
        <taxon>Chrysomeloidea</taxon>
        <taxon>Chrysomelidae</taxon>
        <taxon>Bruchinae</taxon>
        <taxon>Bruchini</taxon>
        <taxon>Callosobruchus</taxon>
    </lineage>
</organism>
<evidence type="ECO:0000313" key="1">
    <source>
        <dbReference type="EMBL" id="VEN53647.1"/>
    </source>
</evidence>
<dbReference type="AlphaFoldDB" id="A0A653D0F5"/>
<sequence>MDRINAIGSLNYRMDPDDKERCEMNIDVFLVSCDLALSTRCAILRGHCHFQWRAKSIYNLYDK</sequence>
<accession>A0A653D0F5</accession>